<evidence type="ECO:0000256" key="3">
    <source>
        <dbReference type="ARBA" id="ARBA00022475"/>
    </source>
</evidence>
<feature type="transmembrane region" description="Helical" evidence="8">
    <location>
        <begin position="98"/>
        <end position="121"/>
    </location>
</feature>
<evidence type="ECO:0000256" key="6">
    <source>
        <dbReference type="ARBA" id="ARBA00022989"/>
    </source>
</evidence>
<keyword evidence="2" id="KW-0813">Transport</keyword>
<name>A0A832YS45_9CREN</name>
<proteinExistence type="predicted"/>
<dbReference type="Proteomes" id="UP000605805">
    <property type="component" value="Unassembled WGS sequence"/>
</dbReference>
<feature type="transmembrane region" description="Helical" evidence="8">
    <location>
        <begin position="75"/>
        <end position="92"/>
    </location>
</feature>
<keyword evidence="6 8" id="KW-1133">Transmembrane helix</keyword>
<evidence type="ECO:0000256" key="4">
    <source>
        <dbReference type="ARBA" id="ARBA00022519"/>
    </source>
</evidence>
<evidence type="ECO:0000256" key="5">
    <source>
        <dbReference type="ARBA" id="ARBA00022692"/>
    </source>
</evidence>
<dbReference type="EMBL" id="DQTV01000030">
    <property type="protein sequence ID" value="HIP56700.1"/>
    <property type="molecule type" value="Genomic_DNA"/>
</dbReference>
<dbReference type="GO" id="GO:0005886">
    <property type="term" value="C:plasma membrane"/>
    <property type="evidence" value="ECO:0007669"/>
    <property type="project" value="UniProtKB-SubCell"/>
</dbReference>
<dbReference type="PANTHER" id="PTHR32196">
    <property type="entry name" value="ABC TRANSPORTER PERMEASE PROTEIN YPHD-RELATED-RELATED"/>
    <property type="match status" value="1"/>
</dbReference>
<feature type="transmembrane region" description="Helical" evidence="8">
    <location>
        <begin position="47"/>
        <end position="68"/>
    </location>
</feature>
<organism evidence="9 10">
    <name type="scientific">Ignisphaera aggregans</name>
    <dbReference type="NCBI Taxonomy" id="334771"/>
    <lineage>
        <taxon>Archaea</taxon>
        <taxon>Thermoproteota</taxon>
        <taxon>Thermoprotei</taxon>
        <taxon>Desulfurococcales</taxon>
        <taxon>Desulfurococcaceae</taxon>
        <taxon>Ignisphaera</taxon>
    </lineage>
</organism>
<dbReference type="Pfam" id="PF02653">
    <property type="entry name" value="BPD_transp_2"/>
    <property type="match status" value="1"/>
</dbReference>
<keyword evidence="5 8" id="KW-0812">Transmembrane</keyword>
<protein>
    <submittedName>
        <fullName evidence="9">ABC transporter permease</fullName>
    </submittedName>
</protein>
<evidence type="ECO:0000313" key="10">
    <source>
        <dbReference type="Proteomes" id="UP000605805"/>
    </source>
</evidence>
<dbReference type="CDD" id="cd06579">
    <property type="entry name" value="TM_PBP1_transp_AraH_like"/>
    <property type="match status" value="1"/>
</dbReference>
<feature type="transmembrane region" description="Helical" evidence="8">
    <location>
        <begin position="128"/>
        <end position="151"/>
    </location>
</feature>
<evidence type="ECO:0000256" key="8">
    <source>
        <dbReference type="SAM" id="Phobius"/>
    </source>
</evidence>
<feature type="transmembrane region" description="Helical" evidence="8">
    <location>
        <begin position="221"/>
        <end position="243"/>
    </location>
</feature>
<evidence type="ECO:0000256" key="7">
    <source>
        <dbReference type="ARBA" id="ARBA00023136"/>
    </source>
</evidence>
<keyword evidence="3" id="KW-1003">Cell membrane</keyword>
<feature type="transmembrane region" description="Helical" evidence="8">
    <location>
        <begin position="171"/>
        <end position="190"/>
    </location>
</feature>
<comment type="caution">
    <text evidence="9">The sequence shown here is derived from an EMBL/GenBank/DDBJ whole genome shotgun (WGS) entry which is preliminary data.</text>
</comment>
<feature type="non-terminal residue" evidence="9">
    <location>
        <position position="269"/>
    </location>
</feature>
<keyword evidence="7 8" id="KW-0472">Membrane</keyword>
<accession>A0A832YS45</accession>
<reference evidence="9" key="1">
    <citation type="journal article" date="2020" name="ISME J.">
        <title>Gammaproteobacteria mediating utilization of methyl-, sulfur- and petroleum organic compounds in deep ocean hydrothermal plumes.</title>
        <authorList>
            <person name="Zhou Z."/>
            <person name="Liu Y."/>
            <person name="Pan J."/>
            <person name="Cron B.R."/>
            <person name="Toner B.M."/>
            <person name="Anantharaman K."/>
            <person name="Breier J.A."/>
            <person name="Dick G.J."/>
            <person name="Li M."/>
        </authorList>
    </citation>
    <scope>NUCLEOTIDE SEQUENCE</scope>
    <source>
        <strain evidence="9">SZUA-1435</strain>
    </source>
</reference>
<feature type="transmembrane region" description="Helical" evidence="8">
    <location>
        <begin position="20"/>
        <end position="41"/>
    </location>
</feature>
<dbReference type="PANTHER" id="PTHR32196:SF29">
    <property type="entry name" value="AUTOINDUCER 2 IMPORT SYSTEM PERMEASE PROTEIN LSRC"/>
    <property type="match status" value="1"/>
</dbReference>
<comment type="subcellular location">
    <subcellularLocation>
        <location evidence="1">Cell membrane</location>
        <topology evidence="1">Multi-pass membrane protein</topology>
    </subcellularLocation>
</comment>
<keyword evidence="4" id="KW-0997">Cell inner membrane</keyword>
<dbReference type="InterPro" id="IPR001851">
    <property type="entry name" value="ABC_transp_permease"/>
</dbReference>
<dbReference type="GO" id="GO:0022857">
    <property type="term" value="F:transmembrane transporter activity"/>
    <property type="evidence" value="ECO:0007669"/>
    <property type="project" value="InterPro"/>
</dbReference>
<evidence type="ECO:0000256" key="2">
    <source>
        <dbReference type="ARBA" id="ARBA00022448"/>
    </source>
</evidence>
<evidence type="ECO:0000256" key="1">
    <source>
        <dbReference type="ARBA" id="ARBA00004651"/>
    </source>
</evidence>
<sequence length="269" mass="28680">MLESSRRLLIARYFQRYRELGALIAFMAAILIFGYTSKGLIYSPEAIGSIVSLAVELGLIVIGESFLMIAGEFDLSVGSVFAASAMFMAWLLNQGWSFGAALAASLALAACVGLVNGIITIKGEIPSFIATLGMMWFIRGVLLWKTGGFPIHVLRDYPEFDALAAFIPGTTFRYSALLFIAMLALFHFLLSSTRYGNWVQAVGGAPTTARALGIPVARVKLINFVLCSIMAALAGVVALARFYTVEPTAGIGLELKAIAASVIGGTSLF</sequence>
<dbReference type="AlphaFoldDB" id="A0A832YS45"/>
<evidence type="ECO:0000313" key="9">
    <source>
        <dbReference type="EMBL" id="HIP56700.1"/>
    </source>
</evidence>
<gene>
    <name evidence="9" type="ORF">EYH02_01305</name>
</gene>